<protein>
    <submittedName>
        <fullName evidence="2">Uncharacterized protein</fullName>
    </submittedName>
</protein>
<accession>A0A2T2N367</accession>
<feature type="region of interest" description="Disordered" evidence="1">
    <location>
        <begin position="12"/>
        <end position="56"/>
    </location>
</feature>
<feature type="compositionally biased region" description="Low complexity" evidence="1">
    <location>
        <begin position="12"/>
        <end position="21"/>
    </location>
</feature>
<gene>
    <name evidence="2" type="ORF">BS50DRAFT_221034</name>
</gene>
<dbReference type="Proteomes" id="UP000240883">
    <property type="component" value="Unassembled WGS sequence"/>
</dbReference>
<sequence>MRCDAFFSSSSLLSPSISPSSVCLRPPRSRDSPVVRGARSSGPTPDGKRVGSEPSPGLHVQLRYTLARPISICLTCPGTVPYRNVPTCLGLGTGTSPQHQTVHAPTDPSIRGGIKTCTHTVNP</sequence>
<evidence type="ECO:0000256" key="1">
    <source>
        <dbReference type="SAM" id="MobiDB-lite"/>
    </source>
</evidence>
<evidence type="ECO:0000313" key="3">
    <source>
        <dbReference type="Proteomes" id="UP000240883"/>
    </source>
</evidence>
<reference evidence="2 3" key="1">
    <citation type="journal article" date="2018" name="Front. Microbiol.">
        <title>Genome-Wide Analysis of Corynespora cassiicola Leaf Fall Disease Putative Effectors.</title>
        <authorList>
            <person name="Lopez D."/>
            <person name="Ribeiro S."/>
            <person name="Label P."/>
            <person name="Fumanal B."/>
            <person name="Venisse J.S."/>
            <person name="Kohler A."/>
            <person name="de Oliveira R.R."/>
            <person name="Labutti K."/>
            <person name="Lipzen A."/>
            <person name="Lail K."/>
            <person name="Bauer D."/>
            <person name="Ohm R.A."/>
            <person name="Barry K.W."/>
            <person name="Spatafora J."/>
            <person name="Grigoriev I.V."/>
            <person name="Martin F.M."/>
            <person name="Pujade-Renaud V."/>
        </authorList>
    </citation>
    <scope>NUCLEOTIDE SEQUENCE [LARGE SCALE GENOMIC DNA]</scope>
    <source>
        <strain evidence="2 3">Philippines</strain>
    </source>
</reference>
<organism evidence="2 3">
    <name type="scientific">Corynespora cassiicola Philippines</name>
    <dbReference type="NCBI Taxonomy" id="1448308"/>
    <lineage>
        <taxon>Eukaryota</taxon>
        <taxon>Fungi</taxon>
        <taxon>Dikarya</taxon>
        <taxon>Ascomycota</taxon>
        <taxon>Pezizomycotina</taxon>
        <taxon>Dothideomycetes</taxon>
        <taxon>Pleosporomycetidae</taxon>
        <taxon>Pleosporales</taxon>
        <taxon>Corynesporascaceae</taxon>
        <taxon>Corynespora</taxon>
    </lineage>
</organism>
<evidence type="ECO:0000313" key="2">
    <source>
        <dbReference type="EMBL" id="PSN59877.1"/>
    </source>
</evidence>
<name>A0A2T2N367_CORCC</name>
<proteinExistence type="predicted"/>
<dbReference type="EMBL" id="KZ678152">
    <property type="protein sequence ID" value="PSN59877.1"/>
    <property type="molecule type" value="Genomic_DNA"/>
</dbReference>
<dbReference type="AlphaFoldDB" id="A0A2T2N367"/>
<keyword evidence="3" id="KW-1185">Reference proteome</keyword>